<evidence type="ECO:0000313" key="2">
    <source>
        <dbReference type="Proteomes" id="UP000186601"/>
    </source>
</evidence>
<sequence>MHALHNAAAIREVLPRPLWSPKLYLINRVEKQVEYAAHLRTTGPMKRAAAVAKAAETRARNKKAKEDLATVQL</sequence>
<evidence type="ECO:0000313" key="1">
    <source>
        <dbReference type="EMBL" id="PSS22702.1"/>
    </source>
</evidence>
<name>A0A2R6R7I2_9APHY</name>
<organism evidence="1 2">
    <name type="scientific">Hermanssonia centrifuga</name>
    <dbReference type="NCBI Taxonomy" id="98765"/>
    <lineage>
        <taxon>Eukaryota</taxon>
        <taxon>Fungi</taxon>
        <taxon>Dikarya</taxon>
        <taxon>Basidiomycota</taxon>
        <taxon>Agaricomycotina</taxon>
        <taxon>Agaricomycetes</taxon>
        <taxon>Polyporales</taxon>
        <taxon>Meruliaceae</taxon>
        <taxon>Hermanssonia</taxon>
    </lineage>
</organism>
<proteinExistence type="predicted"/>
<dbReference type="EMBL" id="MLYV02000267">
    <property type="protein sequence ID" value="PSS22702.1"/>
    <property type="molecule type" value="Genomic_DNA"/>
</dbReference>
<gene>
    <name evidence="1" type="ORF">PHLCEN_2v2999</name>
</gene>
<dbReference type="STRING" id="98765.A0A2R6R7I2"/>
<keyword evidence="2" id="KW-1185">Reference proteome</keyword>
<protein>
    <submittedName>
        <fullName evidence="1">Uncharacterized protein</fullName>
    </submittedName>
</protein>
<dbReference type="Proteomes" id="UP000186601">
    <property type="component" value="Unassembled WGS sequence"/>
</dbReference>
<reference evidence="1 2" key="1">
    <citation type="submission" date="2018-02" db="EMBL/GenBank/DDBJ databases">
        <title>Genome sequence of the basidiomycete white-rot fungus Phlebia centrifuga.</title>
        <authorList>
            <person name="Granchi Z."/>
            <person name="Peng M."/>
            <person name="de Vries R.P."/>
            <person name="Hilden K."/>
            <person name="Makela M.R."/>
            <person name="Grigoriev I."/>
            <person name="Riley R."/>
        </authorList>
    </citation>
    <scope>NUCLEOTIDE SEQUENCE [LARGE SCALE GENOMIC DNA]</scope>
    <source>
        <strain evidence="1 2">FBCC195</strain>
    </source>
</reference>
<comment type="caution">
    <text evidence="1">The sequence shown here is derived from an EMBL/GenBank/DDBJ whole genome shotgun (WGS) entry which is preliminary data.</text>
</comment>
<dbReference type="AlphaFoldDB" id="A0A2R6R7I2"/>
<accession>A0A2R6R7I2</accession>